<keyword evidence="6" id="KW-0472">Membrane</keyword>
<organism evidence="8 9">
    <name type="scientific">Candidatus Yanofskybacteria bacterium RIFCSPHIGHO2_12_FULL_45_19b</name>
    <dbReference type="NCBI Taxonomy" id="1802689"/>
    <lineage>
        <taxon>Bacteria</taxon>
        <taxon>Candidatus Yanofskyibacteriota</taxon>
    </lineage>
</organism>
<dbReference type="GO" id="GO:0007165">
    <property type="term" value="P:signal transduction"/>
    <property type="evidence" value="ECO:0007669"/>
    <property type="project" value="TreeGrafter"/>
</dbReference>
<keyword evidence="3 5" id="KW-0378">Hydrolase</keyword>
<dbReference type="CDD" id="cd07560">
    <property type="entry name" value="Peptidase_S41_CPP"/>
    <property type="match status" value="1"/>
</dbReference>
<comment type="caution">
    <text evidence="8">The sequence shown here is derived from an EMBL/GenBank/DDBJ whole genome shotgun (WGS) entry which is preliminary data.</text>
</comment>
<dbReference type="SMART" id="SM00245">
    <property type="entry name" value="TSPc"/>
    <property type="match status" value="1"/>
</dbReference>
<dbReference type="CDD" id="cd06782">
    <property type="entry name" value="cpPDZ_CPP-like"/>
    <property type="match status" value="1"/>
</dbReference>
<evidence type="ECO:0000256" key="5">
    <source>
        <dbReference type="RuleBase" id="RU004404"/>
    </source>
</evidence>
<reference evidence="8 9" key="1">
    <citation type="journal article" date="2016" name="Nat. Commun.">
        <title>Thousands of microbial genomes shed light on interconnected biogeochemical processes in an aquifer system.</title>
        <authorList>
            <person name="Anantharaman K."/>
            <person name="Brown C.T."/>
            <person name="Hug L.A."/>
            <person name="Sharon I."/>
            <person name="Castelle C.J."/>
            <person name="Probst A.J."/>
            <person name="Thomas B.C."/>
            <person name="Singh A."/>
            <person name="Wilkins M.J."/>
            <person name="Karaoz U."/>
            <person name="Brodie E.L."/>
            <person name="Williams K.H."/>
            <person name="Hubbard S.S."/>
            <person name="Banfield J.F."/>
        </authorList>
    </citation>
    <scope>NUCLEOTIDE SEQUENCE [LARGE SCALE GENOMIC DNA]</scope>
</reference>
<dbReference type="InterPro" id="IPR055210">
    <property type="entry name" value="CtpA/B_N"/>
</dbReference>
<dbReference type="Gene3D" id="3.90.226.10">
    <property type="entry name" value="2-enoyl-CoA Hydratase, Chain A, domain 1"/>
    <property type="match status" value="1"/>
</dbReference>
<evidence type="ECO:0000259" key="7">
    <source>
        <dbReference type="PROSITE" id="PS50106"/>
    </source>
</evidence>
<sequence>MDYNIVPEQNWQKPRTPKILSVVLVLLILVGTFYSGMRYANYRNTNAVLPPATEITNRDGGQPITVDFSLFWNVLAKLEDHYVDQSKLIDKRKLVYGAIKGMVSAVGDPYTVYMEPEESKKFSEQINGSFSGVGIEIGLRNQLITVISPIKGSPAEKAGIIAGDIITKVNDKDATNFTVEQAVSLIRGKRGTTVKLTLQHPGAKAEKDYTLTRDDIKIPSIEWKLIDDHIAYIQLYIFNKNIDDDFTSVAKAVLASKADRIILDLRNNPGGLLDSAVNIASWFLEPNQTVVSERFSDSQETALKSTNNAKLKRYPIVVIINKGSASASEILAGALRDNRGVKIIGETSYGKGSVQEVVDLGSAQNGTLKVTIAKWFTPSGISISDNGIKPDIEVKLTDTDIEKSLDPQLDKAKELSK</sequence>
<dbReference type="AlphaFoldDB" id="A0A1F8G3U6"/>
<dbReference type="InterPro" id="IPR036034">
    <property type="entry name" value="PDZ_sf"/>
</dbReference>
<dbReference type="GO" id="GO:0006508">
    <property type="term" value="P:proteolysis"/>
    <property type="evidence" value="ECO:0007669"/>
    <property type="project" value="UniProtKB-KW"/>
</dbReference>
<dbReference type="EMBL" id="MGKD01000016">
    <property type="protein sequence ID" value="OGN19416.1"/>
    <property type="molecule type" value="Genomic_DNA"/>
</dbReference>
<gene>
    <name evidence="8" type="ORF">A3F25_03205</name>
</gene>
<dbReference type="GO" id="GO:0030288">
    <property type="term" value="C:outer membrane-bounded periplasmic space"/>
    <property type="evidence" value="ECO:0007669"/>
    <property type="project" value="TreeGrafter"/>
</dbReference>
<dbReference type="NCBIfam" id="TIGR00225">
    <property type="entry name" value="prc"/>
    <property type="match status" value="1"/>
</dbReference>
<dbReference type="Pfam" id="PF17820">
    <property type="entry name" value="PDZ_6"/>
    <property type="match status" value="1"/>
</dbReference>
<comment type="similarity">
    <text evidence="1 5">Belongs to the peptidase S41A family.</text>
</comment>
<keyword evidence="6" id="KW-1133">Transmembrane helix</keyword>
<evidence type="ECO:0000256" key="2">
    <source>
        <dbReference type="ARBA" id="ARBA00022670"/>
    </source>
</evidence>
<dbReference type="STRING" id="1802689.A3F25_03205"/>
<dbReference type="FunFam" id="2.30.42.10:FF:000063">
    <property type="entry name" value="Peptidase, S41 family"/>
    <property type="match status" value="1"/>
</dbReference>
<keyword evidence="4 5" id="KW-0720">Serine protease</keyword>
<dbReference type="InterPro" id="IPR004447">
    <property type="entry name" value="Peptidase_S41A"/>
</dbReference>
<dbReference type="Proteomes" id="UP000177478">
    <property type="component" value="Unassembled WGS sequence"/>
</dbReference>
<dbReference type="InterPro" id="IPR005151">
    <property type="entry name" value="Tail-specific_protease"/>
</dbReference>
<dbReference type="Pfam" id="PF22694">
    <property type="entry name" value="CtpB_N-like"/>
    <property type="match status" value="1"/>
</dbReference>
<dbReference type="Gene3D" id="3.30.750.44">
    <property type="match status" value="1"/>
</dbReference>
<dbReference type="SUPFAM" id="SSF50156">
    <property type="entry name" value="PDZ domain-like"/>
    <property type="match status" value="1"/>
</dbReference>
<dbReference type="GO" id="GO:0008236">
    <property type="term" value="F:serine-type peptidase activity"/>
    <property type="evidence" value="ECO:0007669"/>
    <property type="project" value="UniProtKB-KW"/>
</dbReference>
<evidence type="ECO:0000313" key="8">
    <source>
        <dbReference type="EMBL" id="OGN19416.1"/>
    </source>
</evidence>
<accession>A0A1F8G3U6</accession>
<proteinExistence type="inferred from homology"/>
<protein>
    <recommendedName>
        <fullName evidence="7">PDZ domain-containing protein</fullName>
    </recommendedName>
</protein>
<dbReference type="InterPro" id="IPR029045">
    <property type="entry name" value="ClpP/crotonase-like_dom_sf"/>
</dbReference>
<feature type="transmembrane region" description="Helical" evidence="6">
    <location>
        <begin position="19"/>
        <end position="37"/>
    </location>
</feature>
<keyword evidence="6" id="KW-0812">Transmembrane</keyword>
<evidence type="ECO:0000256" key="4">
    <source>
        <dbReference type="ARBA" id="ARBA00022825"/>
    </source>
</evidence>
<dbReference type="PANTHER" id="PTHR32060">
    <property type="entry name" value="TAIL-SPECIFIC PROTEASE"/>
    <property type="match status" value="1"/>
</dbReference>
<feature type="domain" description="PDZ" evidence="7">
    <location>
        <begin position="111"/>
        <end position="187"/>
    </location>
</feature>
<name>A0A1F8G3U6_9BACT</name>
<dbReference type="PANTHER" id="PTHR32060:SF30">
    <property type="entry name" value="CARBOXY-TERMINAL PROCESSING PROTEASE CTPA"/>
    <property type="match status" value="1"/>
</dbReference>
<dbReference type="GO" id="GO:0004175">
    <property type="term" value="F:endopeptidase activity"/>
    <property type="evidence" value="ECO:0007669"/>
    <property type="project" value="TreeGrafter"/>
</dbReference>
<evidence type="ECO:0000256" key="3">
    <source>
        <dbReference type="ARBA" id="ARBA00022801"/>
    </source>
</evidence>
<dbReference type="Gene3D" id="2.30.42.10">
    <property type="match status" value="1"/>
</dbReference>
<keyword evidence="2 5" id="KW-0645">Protease</keyword>
<dbReference type="SUPFAM" id="SSF52096">
    <property type="entry name" value="ClpP/crotonase"/>
    <property type="match status" value="1"/>
</dbReference>
<dbReference type="InterPro" id="IPR001478">
    <property type="entry name" value="PDZ"/>
</dbReference>
<evidence type="ECO:0000256" key="6">
    <source>
        <dbReference type="SAM" id="Phobius"/>
    </source>
</evidence>
<dbReference type="Pfam" id="PF03572">
    <property type="entry name" value="Peptidase_S41"/>
    <property type="match status" value="1"/>
</dbReference>
<dbReference type="InterPro" id="IPR041489">
    <property type="entry name" value="PDZ_6"/>
</dbReference>
<dbReference type="PROSITE" id="PS50106">
    <property type="entry name" value="PDZ"/>
    <property type="match status" value="1"/>
</dbReference>
<evidence type="ECO:0000256" key="1">
    <source>
        <dbReference type="ARBA" id="ARBA00009179"/>
    </source>
</evidence>
<evidence type="ECO:0000313" key="9">
    <source>
        <dbReference type="Proteomes" id="UP000177478"/>
    </source>
</evidence>
<dbReference type="SMART" id="SM00228">
    <property type="entry name" value="PDZ"/>
    <property type="match status" value="1"/>
</dbReference>